<accession>A0A336N9A3</accession>
<dbReference type="SUPFAM" id="SSF141488">
    <property type="entry name" value="YdhA-like"/>
    <property type="match status" value="1"/>
</dbReference>
<evidence type="ECO:0000256" key="1">
    <source>
        <dbReference type="ARBA" id="ARBA00022729"/>
    </source>
</evidence>
<feature type="chain" id="PRO_5017054649" evidence="5">
    <location>
        <begin position="26"/>
        <end position="117"/>
    </location>
</feature>
<dbReference type="InterPro" id="IPR018660">
    <property type="entry name" value="MliC"/>
</dbReference>
<sequence>MKLLKTTLITTLACALATISPQVLAKKSKGADEVTKITYSCKDGKNLEVVFINTGSSSYAVINQMDEMIPMELMKMASGTNYQAISKNYTYKLYTKGKTADLVEGDDKPVLSECVAG</sequence>
<keyword evidence="4" id="KW-0449">Lipoprotein</keyword>
<feature type="domain" description="C-type lysozyme inhibitor" evidence="6">
    <location>
        <begin position="39"/>
        <end position="110"/>
    </location>
</feature>
<dbReference type="RefSeq" id="WP_005704795.1">
    <property type="nucleotide sequence ID" value="NZ_LS483485.1"/>
</dbReference>
<dbReference type="Proteomes" id="UP000253728">
    <property type="component" value="Unassembled WGS sequence"/>
</dbReference>
<evidence type="ECO:0000256" key="5">
    <source>
        <dbReference type="SAM" id="SignalP"/>
    </source>
</evidence>
<gene>
    <name evidence="7" type="ORF">NCTC5908_02526</name>
</gene>
<keyword evidence="2" id="KW-0472">Membrane</keyword>
<evidence type="ECO:0000313" key="7">
    <source>
        <dbReference type="EMBL" id="SSZ30690.1"/>
    </source>
</evidence>
<evidence type="ECO:0000259" key="6">
    <source>
        <dbReference type="Pfam" id="PF09864"/>
    </source>
</evidence>
<evidence type="ECO:0000313" key="8">
    <source>
        <dbReference type="Proteomes" id="UP000253728"/>
    </source>
</evidence>
<organism evidence="7 8">
    <name type="scientific">Aggregatibacter aphrophilus</name>
    <name type="common">Haemophilus aphrophilus</name>
    <dbReference type="NCBI Taxonomy" id="732"/>
    <lineage>
        <taxon>Bacteria</taxon>
        <taxon>Pseudomonadati</taxon>
        <taxon>Pseudomonadota</taxon>
        <taxon>Gammaproteobacteria</taxon>
        <taxon>Pasteurellales</taxon>
        <taxon>Pasteurellaceae</taxon>
        <taxon>Aggregatibacter</taxon>
    </lineage>
</organism>
<dbReference type="EMBL" id="UFSP01000005">
    <property type="protein sequence ID" value="SSZ30690.1"/>
    <property type="molecule type" value="Genomic_DNA"/>
</dbReference>
<evidence type="ECO:0000256" key="3">
    <source>
        <dbReference type="ARBA" id="ARBA00023139"/>
    </source>
</evidence>
<protein>
    <submittedName>
        <fullName evidence="7">Lysozyme inhibitor</fullName>
    </submittedName>
</protein>
<dbReference type="AlphaFoldDB" id="A0A336N9A3"/>
<dbReference type="Gene3D" id="2.40.128.200">
    <property type="match status" value="1"/>
</dbReference>
<evidence type="ECO:0000256" key="2">
    <source>
        <dbReference type="ARBA" id="ARBA00023136"/>
    </source>
</evidence>
<dbReference type="InterPro" id="IPR036328">
    <property type="entry name" value="MliC_sf"/>
</dbReference>
<feature type="signal peptide" evidence="5">
    <location>
        <begin position="1"/>
        <end position="25"/>
    </location>
</feature>
<proteinExistence type="predicted"/>
<name>A0A336N9A3_AGGAP</name>
<keyword evidence="1 5" id="KW-0732">Signal</keyword>
<evidence type="ECO:0000256" key="4">
    <source>
        <dbReference type="ARBA" id="ARBA00023288"/>
    </source>
</evidence>
<dbReference type="NCBIfam" id="NF010363">
    <property type="entry name" value="PRK13791.1"/>
    <property type="match status" value="1"/>
</dbReference>
<reference evidence="7 8" key="1">
    <citation type="submission" date="2018-06" db="EMBL/GenBank/DDBJ databases">
        <authorList>
            <consortium name="Pathogen Informatics"/>
            <person name="Doyle S."/>
        </authorList>
    </citation>
    <scope>NUCLEOTIDE SEQUENCE [LARGE SCALE GENOMIC DNA]</scope>
    <source>
        <strain evidence="7 8">NCTC5908</strain>
    </source>
</reference>
<keyword evidence="3" id="KW-0564">Palmitate</keyword>
<dbReference type="Pfam" id="PF09864">
    <property type="entry name" value="MliC"/>
    <property type="match status" value="1"/>
</dbReference>